<dbReference type="Proteomes" id="UP001151582">
    <property type="component" value="Unassembled WGS sequence"/>
</dbReference>
<evidence type="ECO:0000313" key="3">
    <source>
        <dbReference type="EMBL" id="KAJ1984683.1"/>
    </source>
</evidence>
<feature type="chain" id="PRO_5040766018" evidence="2">
    <location>
        <begin position="21"/>
        <end position="200"/>
    </location>
</feature>
<dbReference type="EMBL" id="JANBQB010000013">
    <property type="protein sequence ID" value="KAJ1984683.1"/>
    <property type="molecule type" value="Genomic_DNA"/>
</dbReference>
<dbReference type="GO" id="GO:0046872">
    <property type="term" value="F:metal ion binding"/>
    <property type="evidence" value="ECO:0007669"/>
    <property type="project" value="InterPro"/>
</dbReference>
<gene>
    <name evidence="3" type="ORF">H4R34_000517</name>
</gene>
<evidence type="ECO:0000256" key="1">
    <source>
        <dbReference type="SAM" id="MobiDB-lite"/>
    </source>
</evidence>
<dbReference type="InterPro" id="IPR036423">
    <property type="entry name" value="SOD-like_Cu/Zn_dom_sf"/>
</dbReference>
<dbReference type="GO" id="GO:0006801">
    <property type="term" value="P:superoxide metabolic process"/>
    <property type="evidence" value="ECO:0007669"/>
    <property type="project" value="InterPro"/>
</dbReference>
<proteinExistence type="predicted"/>
<organism evidence="3 4">
    <name type="scientific">Dimargaris verticillata</name>
    <dbReference type="NCBI Taxonomy" id="2761393"/>
    <lineage>
        <taxon>Eukaryota</taxon>
        <taxon>Fungi</taxon>
        <taxon>Fungi incertae sedis</taxon>
        <taxon>Zoopagomycota</taxon>
        <taxon>Kickxellomycotina</taxon>
        <taxon>Dimargaritomycetes</taxon>
        <taxon>Dimargaritales</taxon>
        <taxon>Dimargaritaceae</taxon>
        <taxon>Dimargaris</taxon>
    </lineage>
</organism>
<keyword evidence="2" id="KW-0732">Signal</keyword>
<feature type="signal peptide" evidence="2">
    <location>
        <begin position="1"/>
        <end position="20"/>
    </location>
</feature>
<keyword evidence="4" id="KW-1185">Reference proteome</keyword>
<dbReference type="OrthoDB" id="10316963at2759"/>
<feature type="region of interest" description="Disordered" evidence="1">
    <location>
        <begin position="73"/>
        <end position="94"/>
    </location>
</feature>
<accession>A0A9W8BA98</accession>
<protein>
    <submittedName>
        <fullName evidence="3">Uncharacterized protein</fullName>
    </submittedName>
</protein>
<name>A0A9W8BA98_9FUNG</name>
<evidence type="ECO:0000256" key="2">
    <source>
        <dbReference type="SAM" id="SignalP"/>
    </source>
</evidence>
<comment type="caution">
    <text evidence="3">The sequence shown here is derived from an EMBL/GenBank/DDBJ whole genome shotgun (WGS) entry which is preliminary data.</text>
</comment>
<dbReference type="AlphaFoldDB" id="A0A9W8BA98"/>
<evidence type="ECO:0000313" key="4">
    <source>
        <dbReference type="Proteomes" id="UP001151582"/>
    </source>
</evidence>
<reference evidence="3" key="1">
    <citation type="submission" date="2022-07" db="EMBL/GenBank/DDBJ databases">
        <title>Phylogenomic reconstructions and comparative analyses of Kickxellomycotina fungi.</title>
        <authorList>
            <person name="Reynolds N.K."/>
            <person name="Stajich J.E."/>
            <person name="Barry K."/>
            <person name="Grigoriev I.V."/>
            <person name="Crous P."/>
            <person name="Smith M.E."/>
        </authorList>
    </citation>
    <scope>NUCLEOTIDE SEQUENCE</scope>
    <source>
        <strain evidence="3">RSA 567</strain>
    </source>
</reference>
<dbReference type="Gene3D" id="2.60.40.200">
    <property type="entry name" value="Superoxide dismutase, copper/zinc binding domain"/>
    <property type="match status" value="1"/>
</dbReference>
<sequence length="200" mass="21431">MKLLSTVSTLALVCLAVVQANVSVQFEKGKGALDGFINFGEMMIADRAAVSGDGEVNGITPETTYTYGIYNGGSQPPHRRAVAASDPTRRSPGQSLTRRAFAEGDCPITDMFDPEGRLNPADGATYQCTNKSYQDVCAAGDLSSKFPWLVGPFKATKYYITLQDITLSLQDGASNNVVGKYFVIKANNDIVACGQIQNKN</sequence>